<dbReference type="InterPro" id="IPR007249">
    <property type="entry name" value="DOP1_N"/>
</dbReference>
<feature type="domain" description="DOP1 N-terminal" evidence="5">
    <location>
        <begin position="47"/>
        <end position="82"/>
    </location>
</feature>
<dbReference type="Proteomes" id="UP000270094">
    <property type="component" value="Unassembled WGS sequence"/>
</dbReference>
<feature type="region of interest" description="Disordered" evidence="4">
    <location>
        <begin position="14"/>
        <end position="37"/>
    </location>
</feature>
<dbReference type="GO" id="GO:0015031">
    <property type="term" value="P:protein transport"/>
    <property type="evidence" value="ECO:0007669"/>
    <property type="project" value="UniProtKB-KW"/>
</dbReference>
<dbReference type="EMBL" id="UYYB01015449">
    <property type="protein sequence ID" value="VDM70291.1"/>
    <property type="molecule type" value="Genomic_DNA"/>
</dbReference>
<keyword evidence="7" id="KW-1185">Reference proteome</keyword>
<gene>
    <name evidence="6" type="ORF">SVUK_LOCUS5289</name>
</gene>
<name>A0A3P7IAL1_STRVU</name>
<protein>
    <recommendedName>
        <fullName evidence="5">DOP1 N-terminal domain-containing protein</fullName>
    </recommendedName>
</protein>
<dbReference type="InterPro" id="IPR040314">
    <property type="entry name" value="DOP1"/>
</dbReference>
<dbReference type="OrthoDB" id="297643at2759"/>
<organism evidence="6 7">
    <name type="scientific">Strongylus vulgaris</name>
    <name type="common">Blood worm</name>
    <dbReference type="NCBI Taxonomy" id="40348"/>
    <lineage>
        <taxon>Eukaryota</taxon>
        <taxon>Metazoa</taxon>
        <taxon>Ecdysozoa</taxon>
        <taxon>Nematoda</taxon>
        <taxon>Chromadorea</taxon>
        <taxon>Rhabditida</taxon>
        <taxon>Rhabditina</taxon>
        <taxon>Rhabditomorpha</taxon>
        <taxon>Strongyloidea</taxon>
        <taxon>Strongylidae</taxon>
        <taxon>Strongylus</taxon>
    </lineage>
</organism>
<evidence type="ECO:0000313" key="6">
    <source>
        <dbReference type="EMBL" id="VDM70291.1"/>
    </source>
</evidence>
<evidence type="ECO:0000313" key="7">
    <source>
        <dbReference type="Proteomes" id="UP000270094"/>
    </source>
</evidence>
<dbReference type="Pfam" id="PF04118">
    <property type="entry name" value="Dopey_N"/>
    <property type="match status" value="1"/>
</dbReference>
<dbReference type="AlphaFoldDB" id="A0A3P7IAL1"/>
<sequence length="90" mass="10045">MHGRRGLWVINGAQKKKKAEETTHMSSSSGGVVPGDVTAPNPLHNTSKYKVYVQAVDRALKTFENPNEWADLISALAKLTKVCIYLYFCY</sequence>
<evidence type="ECO:0000256" key="1">
    <source>
        <dbReference type="ARBA" id="ARBA00022448"/>
    </source>
</evidence>
<dbReference type="GO" id="GO:0005768">
    <property type="term" value="C:endosome"/>
    <property type="evidence" value="ECO:0007669"/>
    <property type="project" value="TreeGrafter"/>
</dbReference>
<keyword evidence="1" id="KW-0813">Transport</keyword>
<dbReference type="GO" id="GO:0005829">
    <property type="term" value="C:cytosol"/>
    <property type="evidence" value="ECO:0007669"/>
    <property type="project" value="GOC"/>
</dbReference>
<evidence type="ECO:0000256" key="3">
    <source>
        <dbReference type="ARBA" id="ARBA00046326"/>
    </source>
</evidence>
<dbReference type="PANTHER" id="PTHR14042">
    <property type="entry name" value="DOPEY-RELATED"/>
    <property type="match status" value="1"/>
</dbReference>
<reference evidence="6 7" key="1">
    <citation type="submission" date="2018-11" db="EMBL/GenBank/DDBJ databases">
        <authorList>
            <consortium name="Pathogen Informatics"/>
        </authorList>
    </citation>
    <scope>NUCLEOTIDE SEQUENCE [LARGE SCALE GENOMIC DNA]</scope>
</reference>
<comment type="similarity">
    <text evidence="3">Belongs to the DOP1 family.</text>
</comment>
<dbReference type="GO" id="GO:0005802">
    <property type="term" value="C:trans-Golgi network"/>
    <property type="evidence" value="ECO:0007669"/>
    <property type="project" value="TreeGrafter"/>
</dbReference>
<dbReference type="GO" id="GO:0006895">
    <property type="term" value="P:Golgi to endosome transport"/>
    <property type="evidence" value="ECO:0007669"/>
    <property type="project" value="InterPro"/>
</dbReference>
<evidence type="ECO:0000259" key="5">
    <source>
        <dbReference type="Pfam" id="PF04118"/>
    </source>
</evidence>
<proteinExistence type="inferred from homology"/>
<evidence type="ECO:0000256" key="4">
    <source>
        <dbReference type="SAM" id="MobiDB-lite"/>
    </source>
</evidence>
<keyword evidence="2" id="KW-0653">Protein transport</keyword>
<evidence type="ECO:0000256" key="2">
    <source>
        <dbReference type="ARBA" id="ARBA00022927"/>
    </source>
</evidence>
<dbReference type="PANTHER" id="PTHR14042:SF24">
    <property type="entry name" value="PROTEIN DOPEY-1 HOMOLOG"/>
    <property type="match status" value="1"/>
</dbReference>
<accession>A0A3P7IAL1</accession>